<evidence type="ECO:0000313" key="3">
    <source>
        <dbReference type="Proteomes" id="UP000182190"/>
    </source>
</evidence>
<protein>
    <submittedName>
        <fullName evidence="2">Uncharacterized protein</fullName>
    </submittedName>
</protein>
<keyword evidence="1" id="KW-1133">Transmembrane helix</keyword>
<reference evidence="2" key="1">
    <citation type="submission" date="2019-10" db="EMBL/GenBank/DDBJ databases">
        <authorList>
            <consortium name="Genoscope - CEA"/>
            <person name="William W."/>
        </authorList>
    </citation>
    <scope>NUCLEOTIDE SEQUENCE [LARGE SCALE GENOMIC DNA]</scope>
    <source>
        <strain evidence="2">BBR_PRJEB10994</strain>
    </source>
</reference>
<proteinExistence type="predicted"/>
<sequence length="208" mass="23181">MSEELIKETLENNKTNKMFNLIVGICLSLLIVGLIFILIFTDTSIEIKQVLIVIIGLFSFDTLDAFRKILESRISPLSITINNNNSVLYSGDIYNTENRTHYQSIENQNLAEVAAEIQKLLKQLTLSSDFNEESEKPTESEKLMMSAKLVEKIEENPSLKQRLINVTKAGGIAALETAIGITPITGLVIAAMQGWNDNDITTKQDTTE</sequence>
<evidence type="ECO:0000313" key="2">
    <source>
        <dbReference type="EMBL" id="VXD19605.1"/>
    </source>
</evidence>
<dbReference type="AlphaFoldDB" id="A0A7Z9E0I6"/>
<gene>
    <name evidence="2" type="ORF">PL9631_450084</name>
</gene>
<organism evidence="2 3">
    <name type="scientific">Planktothrix paucivesiculata PCC 9631</name>
    <dbReference type="NCBI Taxonomy" id="671071"/>
    <lineage>
        <taxon>Bacteria</taxon>
        <taxon>Bacillati</taxon>
        <taxon>Cyanobacteriota</taxon>
        <taxon>Cyanophyceae</taxon>
        <taxon>Oscillatoriophycideae</taxon>
        <taxon>Oscillatoriales</taxon>
        <taxon>Microcoleaceae</taxon>
        <taxon>Planktothrix</taxon>
    </lineage>
</organism>
<dbReference type="OrthoDB" id="583303at2"/>
<dbReference type="RefSeq" id="WP_083618322.1">
    <property type="nucleotide sequence ID" value="NZ_LR735004.1"/>
</dbReference>
<keyword evidence="1" id="KW-0812">Transmembrane</keyword>
<dbReference type="EMBL" id="CZCS02000185">
    <property type="protein sequence ID" value="VXD19605.1"/>
    <property type="molecule type" value="Genomic_DNA"/>
</dbReference>
<accession>A0A7Z9E0I6</accession>
<keyword evidence="1" id="KW-0472">Membrane</keyword>
<keyword evidence="3" id="KW-1185">Reference proteome</keyword>
<name>A0A7Z9E0I6_9CYAN</name>
<dbReference type="Proteomes" id="UP000182190">
    <property type="component" value="Unassembled WGS sequence"/>
</dbReference>
<feature type="transmembrane region" description="Helical" evidence="1">
    <location>
        <begin position="21"/>
        <end position="41"/>
    </location>
</feature>
<evidence type="ECO:0000256" key="1">
    <source>
        <dbReference type="SAM" id="Phobius"/>
    </source>
</evidence>
<comment type="caution">
    <text evidence="2">The sequence shown here is derived from an EMBL/GenBank/DDBJ whole genome shotgun (WGS) entry which is preliminary data.</text>
</comment>